<evidence type="ECO:0000313" key="4">
    <source>
        <dbReference type="Proteomes" id="UP000593567"/>
    </source>
</evidence>
<evidence type="ECO:0000259" key="2">
    <source>
        <dbReference type="PROSITE" id="PS50157"/>
    </source>
</evidence>
<sequence>MKPSSPRKPGPRVRPDVSSAVPKNALAFVGCFCGSTNSINHAIDGKGQASECSECQRLQCLLCGEDFNTMTKFKRHLQRFGHPNSVTTEFSNRPPTFSTAAPKLNKDIKLFHCSVDCPGTPYNAYKINQYISKCTICQVMRCLICGYGALIWEYLARHFQRYDHKPFNFKNPVTALAITRNNKVFNLKCAKCEFSKAVVLHRDCYKCKKCSTFLSRIFTN</sequence>
<dbReference type="EMBL" id="VXIV02001899">
    <property type="protein sequence ID" value="KAF6028876.1"/>
    <property type="molecule type" value="Genomic_DNA"/>
</dbReference>
<feature type="domain" description="C2H2-type" evidence="2">
    <location>
        <begin position="58"/>
        <end position="87"/>
    </location>
</feature>
<keyword evidence="1" id="KW-0479">Metal-binding</keyword>
<keyword evidence="1" id="KW-0862">Zinc</keyword>
<reference evidence="3" key="1">
    <citation type="submission" date="2020-06" db="EMBL/GenBank/DDBJ databases">
        <title>Draft genome of Bugula neritina, a colonial animal packing powerful symbionts and potential medicines.</title>
        <authorList>
            <person name="Rayko M."/>
        </authorList>
    </citation>
    <scope>NUCLEOTIDE SEQUENCE [LARGE SCALE GENOMIC DNA]</scope>
    <source>
        <strain evidence="3">Kwan_BN1</strain>
    </source>
</reference>
<proteinExistence type="predicted"/>
<dbReference type="AlphaFoldDB" id="A0A7J7JTY3"/>
<keyword evidence="1" id="KW-0863">Zinc-finger</keyword>
<dbReference type="SMART" id="SM00355">
    <property type="entry name" value="ZnF_C2H2"/>
    <property type="match status" value="2"/>
</dbReference>
<comment type="caution">
    <text evidence="3">The sequence shown here is derived from an EMBL/GenBank/DDBJ whole genome shotgun (WGS) entry which is preliminary data.</text>
</comment>
<protein>
    <recommendedName>
        <fullName evidence="2">C2H2-type domain-containing protein</fullName>
    </recommendedName>
</protein>
<evidence type="ECO:0000256" key="1">
    <source>
        <dbReference type="PROSITE-ProRule" id="PRU00042"/>
    </source>
</evidence>
<name>A0A7J7JTY3_BUGNE</name>
<dbReference type="InterPro" id="IPR013087">
    <property type="entry name" value="Znf_C2H2_type"/>
</dbReference>
<dbReference type="PROSITE" id="PS50157">
    <property type="entry name" value="ZINC_FINGER_C2H2_2"/>
    <property type="match status" value="1"/>
</dbReference>
<dbReference type="PROSITE" id="PS00028">
    <property type="entry name" value="ZINC_FINGER_C2H2_1"/>
    <property type="match status" value="1"/>
</dbReference>
<gene>
    <name evidence="3" type="ORF">EB796_012818</name>
</gene>
<evidence type="ECO:0000313" key="3">
    <source>
        <dbReference type="EMBL" id="KAF6028876.1"/>
    </source>
</evidence>
<organism evidence="3 4">
    <name type="scientific">Bugula neritina</name>
    <name type="common">Brown bryozoan</name>
    <name type="synonym">Sertularia neritina</name>
    <dbReference type="NCBI Taxonomy" id="10212"/>
    <lineage>
        <taxon>Eukaryota</taxon>
        <taxon>Metazoa</taxon>
        <taxon>Spiralia</taxon>
        <taxon>Lophotrochozoa</taxon>
        <taxon>Bryozoa</taxon>
        <taxon>Gymnolaemata</taxon>
        <taxon>Cheilostomatida</taxon>
        <taxon>Flustrina</taxon>
        <taxon>Buguloidea</taxon>
        <taxon>Bugulidae</taxon>
        <taxon>Bugula</taxon>
    </lineage>
</organism>
<accession>A0A7J7JTY3</accession>
<dbReference type="Proteomes" id="UP000593567">
    <property type="component" value="Unassembled WGS sequence"/>
</dbReference>
<keyword evidence="4" id="KW-1185">Reference proteome</keyword>
<dbReference type="GO" id="GO:0008270">
    <property type="term" value="F:zinc ion binding"/>
    <property type="evidence" value="ECO:0007669"/>
    <property type="project" value="UniProtKB-KW"/>
</dbReference>